<dbReference type="GO" id="GO:0046872">
    <property type="term" value="F:metal ion binding"/>
    <property type="evidence" value="ECO:0007669"/>
    <property type="project" value="InterPro"/>
</dbReference>
<proteinExistence type="inferred from homology"/>
<dbReference type="OrthoDB" id="9804625at2"/>
<dbReference type="UniPathway" id="UPA00074">
    <property type="reaction ID" value="UER00942"/>
</dbReference>
<dbReference type="InterPro" id="IPR054350">
    <property type="entry name" value="PurT/PurK_preATP-grasp"/>
</dbReference>
<dbReference type="NCBIfam" id="NF004676">
    <property type="entry name" value="PRK06019.1-2"/>
    <property type="match status" value="1"/>
</dbReference>
<dbReference type="Gene3D" id="3.30.470.20">
    <property type="entry name" value="ATP-grasp fold, B domain"/>
    <property type="match status" value="1"/>
</dbReference>
<dbReference type="EC" id="6.3.4.18" evidence="5 6"/>
<evidence type="ECO:0000256" key="1">
    <source>
        <dbReference type="ARBA" id="ARBA00022598"/>
    </source>
</evidence>
<dbReference type="InterPro" id="IPR011054">
    <property type="entry name" value="Rudment_hybrid_motif"/>
</dbReference>
<dbReference type="SUPFAM" id="SSF51246">
    <property type="entry name" value="Rudiment single hybrid motif"/>
    <property type="match status" value="1"/>
</dbReference>
<organism evidence="8 9">
    <name type="scientific">Ahrensia marina</name>
    <dbReference type="NCBI Taxonomy" id="1514904"/>
    <lineage>
        <taxon>Bacteria</taxon>
        <taxon>Pseudomonadati</taxon>
        <taxon>Pseudomonadota</taxon>
        <taxon>Alphaproteobacteria</taxon>
        <taxon>Hyphomicrobiales</taxon>
        <taxon>Ahrensiaceae</taxon>
        <taxon>Ahrensia</taxon>
    </lineage>
</organism>
<comment type="caution">
    <text evidence="8">The sequence shown here is derived from an EMBL/GenBank/DDBJ whole genome shotgun (WGS) entry which is preliminary data.</text>
</comment>
<feature type="binding site" evidence="5">
    <location>
        <position position="147"/>
    </location>
    <ligand>
        <name>ATP</name>
        <dbReference type="ChEBI" id="CHEBI:30616"/>
    </ligand>
</feature>
<dbReference type="RefSeq" id="WP_054000077.1">
    <property type="nucleotide sequence ID" value="NZ_JXMU01000025.1"/>
</dbReference>
<dbReference type="NCBIfam" id="NF004675">
    <property type="entry name" value="PRK06019.1-1"/>
    <property type="match status" value="1"/>
</dbReference>
<dbReference type="GO" id="GO:0034028">
    <property type="term" value="F:5-(carboxyamino)imidazole ribonucleotide synthase activity"/>
    <property type="evidence" value="ECO:0007669"/>
    <property type="project" value="UniProtKB-UniRule"/>
</dbReference>
<keyword evidence="3 5" id="KW-0658">Purine biosynthesis</keyword>
<dbReference type="PROSITE" id="PS50975">
    <property type="entry name" value="ATP_GRASP"/>
    <property type="match status" value="1"/>
</dbReference>
<comment type="pathway">
    <text evidence="5 6">Purine metabolism; IMP biosynthesis via de novo pathway; 5-amino-1-(5-phospho-D-ribosyl)imidazole-4-carboxylate from 5-amino-1-(5-phospho-D-ribosyl)imidazole (N5-CAIR route): step 1/2.</text>
</comment>
<dbReference type="SUPFAM" id="SSF52440">
    <property type="entry name" value="PreATP-grasp domain"/>
    <property type="match status" value="1"/>
</dbReference>
<evidence type="ECO:0000256" key="3">
    <source>
        <dbReference type="ARBA" id="ARBA00022755"/>
    </source>
</evidence>
<feature type="domain" description="ATP-grasp" evidence="7">
    <location>
        <begin position="111"/>
        <end position="300"/>
    </location>
</feature>
<comment type="function">
    <text evidence="6">Catalyzes the ATP-dependent conversion of 5-aminoimidazole ribonucleotide (AIR) and HCO(3)- to N5-carboxyaminoimidazole ribonucleotide (N5-CAIR).</text>
</comment>
<protein>
    <recommendedName>
        <fullName evidence="5 6">N5-carboxyaminoimidazole ribonucleotide synthase</fullName>
        <shortName evidence="5 6">N5-CAIR synthase</shortName>
        <ecNumber evidence="5 6">6.3.4.18</ecNumber>
    </recommendedName>
    <alternativeName>
        <fullName evidence="5 6">5-(carboxyamino)imidazole ribonucleotide synthetase</fullName>
    </alternativeName>
</protein>
<evidence type="ECO:0000256" key="6">
    <source>
        <dbReference type="RuleBase" id="RU361200"/>
    </source>
</evidence>
<comment type="function">
    <text evidence="5">Catalyzes the ATP-dependent conversion of 5-aminoimidazole ribonucleotide (AIR) and HCO(3)(-) to N5-carboxyaminoimidazole ribonucleotide (N5-CAIR).</text>
</comment>
<evidence type="ECO:0000259" key="7">
    <source>
        <dbReference type="PROSITE" id="PS50975"/>
    </source>
</evidence>
<dbReference type="GO" id="GO:0006189">
    <property type="term" value="P:'de novo' IMP biosynthetic process"/>
    <property type="evidence" value="ECO:0007669"/>
    <property type="project" value="UniProtKB-UniRule"/>
</dbReference>
<dbReference type="Gene3D" id="3.40.50.20">
    <property type="match status" value="1"/>
</dbReference>
<feature type="binding site" evidence="5">
    <location>
        <begin position="185"/>
        <end position="188"/>
    </location>
    <ligand>
        <name>ATP</name>
        <dbReference type="ChEBI" id="CHEBI:30616"/>
    </ligand>
</feature>
<dbReference type="NCBIfam" id="NF004679">
    <property type="entry name" value="PRK06019.1-5"/>
    <property type="match status" value="1"/>
</dbReference>
<keyword evidence="9" id="KW-1185">Reference proteome</keyword>
<dbReference type="PANTHER" id="PTHR11609:SF5">
    <property type="entry name" value="PHOSPHORIBOSYLAMINOIMIDAZOLE CARBOXYLASE"/>
    <property type="match status" value="1"/>
</dbReference>
<dbReference type="NCBIfam" id="TIGR01161">
    <property type="entry name" value="purK"/>
    <property type="match status" value="1"/>
</dbReference>
<name>A0A0M9GL28_9HYPH</name>
<dbReference type="SUPFAM" id="SSF56059">
    <property type="entry name" value="Glutathione synthetase ATP-binding domain-like"/>
    <property type="match status" value="1"/>
</dbReference>
<feature type="binding site" evidence="5">
    <location>
        <position position="193"/>
    </location>
    <ligand>
        <name>ATP</name>
        <dbReference type="ChEBI" id="CHEBI:30616"/>
    </ligand>
</feature>
<evidence type="ECO:0000256" key="2">
    <source>
        <dbReference type="ARBA" id="ARBA00022741"/>
    </source>
</evidence>
<feature type="binding site" evidence="5">
    <location>
        <position position="107"/>
    </location>
    <ligand>
        <name>ATP</name>
        <dbReference type="ChEBI" id="CHEBI:30616"/>
    </ligand>
</feature>
<keyword evidence="2 5" id="KW-0547">Nucleotide-binding</keyword>
<keyword evidence="8" id="KW-0456">Lyase</keyword>
<dbReference type="PATRIC" id="fig|1514904.3.peg.2019"/>
<dbReference type="Pfam" id="PF17769">
    <property type="entry name" value="PurK_C"/>
    <property type="match status" value="1"/>
</dbReference>
<comment type="similarity">
    <text evidence="5 6">Belongs to the PurK/PurT family.</text>
</comment>
<gene>
    <name evidence="5 6" type="primary">purK</name>
    <name evidence="8" type="ORF">SU32_14405</name>
</gene>
<evidence type="ECO:0000256" key="4">
    <source>
        <dbReference type="ARBA" id="ARBA00022840"/>
    </source>
</evidence>
<dbReference type="InterPro" id="IPR013815">
    <property type="entry name" value="ATP_grasp_subdomain_1"/>
</dbReference>
<comment type="subunit">
    <text evidence="5 6">Homodimer.</text>
</comment>
<dbReference type="Gene3D" id="3.30.1490.20">
    <property type="entry name" value="ATP-grasp fold, A domain"/>
    <property type="match status" value="1"/>
</dbReference>
<dbReference type="GO" id="GO:0005524">
    <property type="term" value="F:ATP binding"/>
    <property type="evidence" value="ECO:0007669"/>
    <property type="project" value="UniProtKB-UniRule"/>
</dbReference>
<evidence type="ECO:0000313" key="8">
    <source>
        <dbReference type="EMBL" id="KPB00307.1"/>
    </source>
</evidence>
<sequence length="361" mass="39425">MTMPLPAGSTIGIIGGGQLARMLALAAARLGFKTAVLEPQENCPAAQVANVHIQTAYDDKEGLEKLSQLSDVITYEFENIDVSALEKLSSDIDVYPSAQALRISQDRLVEKTFLQKSGLNTAPYRDIDNAQTLESALQEFGERGILKTRRFGYDGKGQIRFSGKPDDMLPAEAIEAFEGAPAILEGFVEFTCEISVIASRGQDGNVSCFEPAENIHKNGILFSSTVPSSVSEATKQNAIDEATRLIQALDYVGTLGLEFFVMPDGSLIANEFAPRVHNSGHWTEAACSVSQFEQHIRCCIGWPLAKQHRHSDCVMENLLGHDIEKLVTLAGDPNIVLHNYGKAEAREGRKMGHFTQLATRK</sequence>
<feature type="binding site" evidence="5">
    <location>
        <begin position="152"/>
        <end position="158"/>
    </location>
    <ligand>
        <name>ATP</name>
        <dbReference type="ChEBI" id="CHEBI:30616"/>
    </ligand>
</feature>
<dbReference type="InterPro" id="IPR011761">
    <property type="entry name" value="ATP-grasp"/>
</dbReference>
<feature type="binding site" evidence="5">
    <location>
        <begin position="270"/>
        <end position="271"/>
    </location>
    <ligand>
        <name>ATP</name>
        <dbReference type="ChEBI" id="CHEBI:30616"/>
    </ligand>
</feature>
<accession>A0A0M9GL28</accession>
<comment type="catalytic activity">
    <reaction evidence="5 6">
        <text>5-amino-1-(5-phospho-beta-D-ribosyl)imidazole + hydrogencarbonate + ATP = 5-carboxyamino-1-(5-phospho-D-ribosyl)imidazole + ADP + phosphate + 2 H(+)</text>
        <dbReference type="Rhea" id="RHEA:19317"/>
        <dbReference type="ChEBI" id="CHEBI:15378"/>
        <dbReference type="ChEBI" id="CHEBI:17544"/>
        <dbReference type="ChEBI" id="CHEBI:30616"/>
        <dbReference type="ChEBI" id="CHEBI:43474"/>
        <dbReference type="ChEBI" id="CHEBI:58730"/>
        <dbReference type="ChEBI" id="CHEBI:137981"/>
        <dbReference type="ChEBI" id="CHEBI:456216"/>
        <dbReference type="EC" id="6.3.4.18"/>
    </reaction>
</comment>
<dbReference type="InterPro" id="IPR016185">
    <property type="entry name" value="PreATP-grasp_dom_sf"/>
</dbReference>
<reference evidence="8 9" key="1">
    <citation type="submission" date="2015-01" db="EMBL/GenBank/DDBJ databases">
        <title>Ahrensia donghaiensis sp. nov., a novel dimethylsulphoniopropionate-cleavage bacterium isolated from seawater and emended descriptions of the genus Ahrensia and Ahrensia kielensis.</title>
        <authorList>
            <person name="Liu J."/>
        </authorList>
    </citation>
    <scope>NUCLEOTIDE SEQUENCE [LARGE SCALE GENOMIC DNA]</scope>
    <source>
        <strain evidence="8 9">LZD062</strain>
    </source>
</reference>
<dbReference type="GO" id="GO:0005829">
    <property type="term" value="C:cytosol"/>
    <property type="evidence" value="ECO:0007669"/>
    <property type="project" value="TreeGrafter"/>
</dbReference>
<dbReference type="STRING" id="1514904.SU32_14405"/>
<dbReference type="PANTHER" id="PTHR11609">
    <property type="entry name" value="PURINE BIOSYNTHESIS PROTEIN 6/7, PUR6/7"/>
    <property type="match status" value="1"/>
</dbReference>
<dbReference type="Proteomes" id="UP000038011">
    <property type="component" value="Unassembled WGS sequence"/>
</dbReference>
<dbReference type="Pfam" id="PF22660">
    <property type="entry name" value="RS_preATP-grasp-like"/>
    <property type="match status" value="1"/>
</dbReference>
<evidence type="ECO:0000256" key="5">
    <source>
        <dbReference type="HAMAP-Rule" id="MF_01928"/>
    </source>
</evidence>
<keyword evidence="1 5" id="KW-0436">Ligase</keyword>
<dbReference type="InterPro" id="IPR003135">
    <property type="entry name" value="ATP-grasp_carboxylate-amine"/>
</dbReference>
<dbReference type="HAMAP" id="MF_01928">
    <property type="entry name" value="PurK"/>
    <property type="match status" value="1"/>
</dbReference>
<dbReference type="InterPro" id="IPR040686">
    <property type="entry name" value="PurK_C"/>
</dbReference>
<feature type="binding site" evidence="5">
    <location>
        <position position="216"/>
    </location>
    <ligand>
        <name>ATP</name>
        <dbReference type="ChEBI" id="CHEBI:30616"/>
    </ligand>
</feature>
<keyword evidence="4 5" id="KW-0067">ATP-binding</keyword>
<evidence type="ECO:0000313" key="9">
    <source>
        <dbReference type="Proteomes" id="UP000038011"/>
    </source>
</evidence>
<dbReference type="GO" id="GO:0004638">
    <property type="term" value="F:phosphoribosylaminoimidazole carboxylase activity"/>
    <property type="evidence" value="ECO:0007669"/>
    <property type="project" value="InterPro"/>
</dbReference>
<dbReference type="Pfam" id="PF02222">
    <property type="entry name" value="ATP-grasp"/>
    <property type="match status" value="1"/>
</dbReference>
<dbReference type="EMBL" id="JXMU01000025">
    <property type="protein sequence ID" value="KPB00307.1"/>
    <property type="molecule type" value="Genomic_DNA"/>
</dbReference>
<dbReference type="FunFam" id="3.40.50.20:FF:000016">
    <property type="entry name" value="N5-carboxyaminoimidazole ribonucleotide synthase"/>
    <property type="match status" value="1"/>
</dbReference>
<dbReference type="AlphaFoldDB" id="A0A0M9GL28"/>
<dbReference type="InterPro" id="IPR005875">
    <property type="entry name" value="PurK"/>
</dbReference>